<protein>
    <submittedName>
        <fullName evidence="1">Uncharacterized protein</fullName>
    </submittedName>
</protein>
<evidence type="ECO:0000313" key="1">
    <source>
        <dbReference type="EMBL" id="ARM66734.1"/>
    </source>
</evidence>
<sequence length="71" mass="8638">MNLLEHYIEEIVFEKPFKVDWTQQHKDKFIKIEMIVNVCGRVFSTHKIFTVDRWKEVWEQGFYIANYKGGV</sequence>
<dbReference type="Proteomes" id="UP000223361">
    <property type="component" value="Segment"/>
</dbReference>
<proteinExistence type="predicted"/>
<evidence type="ECO:0000313" key="2">
    <source>
        <dbReference type="Proteomes" id="UP000223361"/>
    </source>
</evidence>
<gene>
    <name evidence="1" type="ORF">AM4_075</name>
</gene>
<reference evidence="1 2" key="1">
    <citation type="journal article" date="2017" name="Viruses">
        <title>Phage Biodiversity in Artisanal Cheese Wheys Reflects the Complexity of the Fermentation Process.</title>
        <authorList>
            <person name="Mahony J."/>
            <person name="Moscarelli A."/>
            <person name="Kelleher P."/>
            <person name="Lugli G.A."/>
            <person name="Ventura M."/>
            <person name="Settanni L."/>
            <person name="van Sinderen D."/>
        </authorList>
    </citation>
    <scope>NUCLEOTIDE SEQUENCE [LARGE SCALE GENOMIC DNA]</scope>
</reference>
<keyword evidence="2" id="KW-1185">Reference proteome</keyword>
<name>A0A1W6JKI0_9CAUD</name>
<organism evidence="1 2">
    <name type="scientific">Lactococcus phage AM4</name>
    <dbReference type="NCBI Taxonomy" id="1965472"/>
    <lineage>
        <taxon>Viruses</taxon>
        <taxon>Duplodnaviria</taxon>
        <taxon>Heunggongvirae</taxon>
        <taxon>Uroviricota</taxon>
        <taxon>Caudoviricetes</taxon>
        <taxon>Audreyjarvisvirus</taxon>
        <taxon>Audreyjarvisvirus AM4</taxon>
    </lineage>
</organism>
<accession>A0A1W6JKI0</accession>
<dbReference type="EMBL" id="KY554771">
    <property type="protein sequence ID" value="ARM66734.1"/>
    <property type="molecule type" value="Genomic_DNA"/>
</dbReference>